<gene>
    <name evidence="2" type="ORF">COS25_01860</name>
</gene>
<accession>A0A2M7D9A4</accession>
<evidence type="ECO:0000313" key="2">
    <source>
        <dbReference type="EMBL" id="PIV45048.1"/>
    </source>
</evidence>
<name>A0A2M7D9A4_9BACT</name>
<dbReference type="Proteomes" id="UP000230864">
    <property type="component" value="Unassembled WGS sequence"/>
</dbReference>
<reference evidence="3" key="1">
    <citation type="submission" date="2017-09" db="EMBL/GenBank/DDBJ databases">
        <title>Depth-based differentiation of microbial function through sediment-hosted aquifers and enrichment of novel symbionts in the deep terrestrial subsurface.</title>
        <authorList>
            <person name="Probst A.J."/>
            <person name="Ladd B."/>
            <person name="Jarett J.K."/>
            <person name="Geller-Mcgrath D.E."/>
            <person name="Sieber C.M.K."/>
            <person name="Emerson J.B."/>
            <person name="Anantharaman K."/>
            <person name="Thomas B.C."/>
            <person name="Malmstrom R."/>
            <person name="Stieglmeier M."/>
            <person name="Klingl A."/>
            <person name="Woyke T."/>
            <person name="Ryan C.M."/>
            <person name="Banfield J.F."/>
        </authorList>
    </citation>
    <scope>NUCLEOTIDE SEQUENCE [LARGE SCALE GENOMIC DNA]</scope>
</reference>
<protein>
    <submittedName>
        <fullName evidence="2">Cell surface protein</fullName>
    </submittedName>
</protein>
<evidence type="ECO:0000256" key="1">
    <source>
        <dbReference type="SAM" id="Coils"/>
    </source>
</evidence>
<dbReference type="AlphaFoldDB" id="A0A2M7D9A4"/>
<feature type="coiled-coil region" evidence="1">
    <location>
        <begin position="170"/>
        <end position="197"/>
    </location>
</feature>
<keyword evidence="1" id="KW-0175">Coiled coil</keyword>
<comment type="caution">
    <text evidence="2">The sequence shown here is derived from an EMBL/GenBank/DDBJ whole genome shotgun (WGS) entry which is preliminary data.</text>
</comment>
<proteinExistence type="predicted"/>
<dbReference type="EMBL" id="PETZ01000037">
    <property type="protein sequence ID" value="PIV45048.1"/>
    <property type="molecule type" value="Genomic_DNA"/>
</dbReference>
<evidence type="ECO:0000313" key="3">
    <source>
        <dbReference type="Proteomes" id="UP000230864"/>
    </source>
</evidence>
<sequence>MEIGLQKYLGNAVEVLNQLKIVPKKDEAYGLASLLEEVKDVDEPKVLAIARVVQYMGTFNELVRDNVEAINFSDRYGDITRMFDSIRDDSKGLVEQLEDGRIDGKEKLRNFFMRITRGTPHNRFTKIRDMYLDVAKDTKNSIEKERKIMEAYVDFRFAVKNAEILAYEIMNTEQDNLKKAKEKWDDATKKVNSYKGEDNAELSKLQLESDEARRAYQLEDKRYQLIKDVSENLTVGYNVGETLTAKLSQTHEVKKRLYSKAITFFTTNEHVFTLLDVIYTSQGNLHEATQTLEAMQKGASKGIEDIADLGVQLEKEALKAGYGPTINKDSVQKLVDAIVNYQIESIDIIEKLRKESTENAKEIEMIVNEGKRKYKEAIDNYISKSN</sequence>
<organism evidence="2 3">
    <name type="scientific">Candidatus Nealsonbacteria bacterium CG02_land_8_20_14_3_00_37_10</name>
    <dbReference type="NCBI Taxonomy" id="1974699"/>
    <lineage>
        <taxon>Bacteria</taxon>
        <taxon>Candidatus Nealsoniibacteriota</taxon>
    </lineage>
</organism>